<protein>
    <recommendedName>
        <fullName evidence="3">Regulatory protein RecX</fullName>
    </recommendedName>
</protein>
<evidence type="ECO:0000256" key="4">
    <source>
        <dbReference type="ARBA" id="ARBA00022490"/>
    </source>
</evidence>
<dbReference type="InterPro" id="IPR036388">
    <property type="entry name" value="WH-like_DNA-bd_sf"/>
</dbReference>
<dbReference type="AlphaFoldDB" id="A0A653AKB4"/>
<evidence type="ECO:0000313" key="7">
    <source>
        <dbReference type="EMBL" id="VBB48331.1"/>
    </source>
</evidence>
<feature type="domain" description="RecX second three-helical" evidence="5">
    <location>
        <begin position="67"/>
        <end position="108"/>
    </location>
</feature>
<dbReference type="InterPro" id="IPR053924">
    <property type="entry name" value="RecX_HTH_2nd"/>
</dbReference>
<reference evidence="7" key="1">
    <citation type="submission" date="2018-07" db="EMBL/GenBank/DDBJ databases">
        <authorList>
            <consortium name="Genoscope - CEA"/>
            <person name="William W."/>
        </authorList>
    </citation>
    <scope>NUCLEOTIDE SEQUENCE</scope>
    <source>
        <strain evidence="7">IK1</strain>
    </source>
</reference>
<dbReference type="PANTHER" id="PTHR33602">
    <property type="entry name" value="REGULATORY PROTEIN RECX FAMILY PROTEIN"/>
    <property type="match status" value="1"/>
</dbReference>
<dbReference type="EMBL" id="UPXZ01000039">
    <property type="protein sequence ID" value="VBB48331.1"/>
    <property type="molecule type" value="Genomic_DNA"/>
</dbReference>
<gene>
    <name evidence="7" type="ORF">TRIP_D440349</name>
</gene>
<evidence type="ECO:0000259" key="5">
    <source>
        <dbReference type="Pfam" id="PF02631"/>
    </source>
</evidence>
<dbReference type="InterPro" id="IPR003783">
    <property type="entry name" value="Regulatory_RecX"/>
</dbReference>
<comment type="similarity">
    <text evidence="2">Belongs to the RecX family.</text>
</comment>
<name>A0A653AKB4_9BACT</name>
<evidence type="ECO:0000256" key="3">
    <source>
        <dbReference type="ARBA" id="ARBA00018111"/>
    </source>
</evidence>
<dbReference type="Gene3D" id="1.10.10.10">
    <property type="entry name" value="Winged helix-like DNA-binding domain superfamily/Winged helix DNA-binding domain"/>
    <property type="match status" value="2"/>
</dbReference>
<feature type="domain" description="RecX third three-helical" evidence="6">
    <location>
        <begin position="115"/>
        <end position="161"/>
    </location>
</feature>
<organism evidence="7">
    <name type="scientific">uncultured Paludibacter sp</name>
    <dbReference type="NCBI Taxonomy" id="497635"/>
    <lineage>
        <taxon>Bacteria</taxon>
        <taxon>Pseudomonadati</taxon>
        <taxon>Bacteroidota</taxon>
        <taxon>Bacteroidia</taxon>
        <taxon>Bacteroidales</taxon>
        <taxon>Paludibacteraceae</taxon>
        <taxon>Paludibacter</taxon>
        <taxon>environmental samples</taxon>
    </lineage>
</organism>
<comment type="subcellular location">
    <subcellularLocation>
        <location evidence="1">Cytoplasm</location>
    </subcellularLocation>
</comment>
<dbReference type="PANTHER" id="PTHR33602:SF1">
    <property type="entry name" value="REGULATORY PROTEIN RECX FAMILY PROTEIN"/>
    <property type="match status" value="1"/>
</dbReference>
<evidence type="ECO:0000259" key="6">
    <source>
        <dbReference type="Pfam" id="PF21981"/>
    </source>
</evidence>
<keyword evidence="4" id="KW-0963">Cytoplasm</keyword>
<dbReference type="GO" id="GO:0006282">
    <property type="term" value="P:regulation of DNA repair"/>
    <property type="evidence" value="ECO:0007669"/>
    <property type="project" value="InterPro"/>
</dbReference>
<dbReference type="Pfam" id="PF21981">
    <property type="entry name" value="RecX_HTH3"/>
    <property type="match status" value="1"/>
</dbReference>
<evidence type="ECO:0000256" key="1">
    <source>
        <dbReference type="ARBA" id="ARBA00004496"/>
    </source>
</evidence>
<dbReference type="Pfam" id="PF02631">
    <property type="entry name" value="RecX_HTH2"/>
    <property type="match status" value="1"/>
</dbReference>
<sequence>MCIRILKSLVDMKKEYTFDELLHKAASYCSISEHCISDVEEKLKAWGVNPADSEKIIQHLIKQDFINEKRYSRAFVRDKFGMNKWGKIKISLAMREKGIDKEMIADALKVIDDGEYEEQLARLLKNKLHTINYEFEYEKQGKLFRFAQSRGFENNVIERVLRRI</sequence>
<evidence type="ECO:0000256" key="2">
    <source>
        <dbReference type="ARBA" id="ARBA00009695"/>
    </source>
</evidence>
<dbReference type="GO" id="GO:0005737">
    <property type="term" value="C:cytoplasm"/>
    <property type="evidence" value="ECO:0007669"/>
    <property type="project" value="UniProtKB-SubCell"/>
</dbReference>
<proteinExistence type="inferred from homology"/>
<accession>A0A653AKB4</accession>
<dbReference type="InterPro" id="IPR053925">
    <property type="entry name" value="RecX_HTH_3rd"/>
</dbReference>